<protein>
    <recommendedName>
        <fullName evidence="1">6-phosphogluconate dehydrogenase NADP-binding domain-containing protein</fullName>
    </recommendedName>
</protein>
<dbReference type="PROSITE" id="PS00895">
    <property type="entry name" value="3_HYDROXYISOBUT_DH"/>
    <property type="match status" value="1"/>
</dbReference>
<feature type="domain" description="6-phosphogluconate dehydrogenase NADP-binding" evidence="1">
    <location>
        <begin position="7"/>
        <end position="115"/>
    </location>
</feature>
<gene>
    <name evidence="2" type="ORF">TGAMA5MH_11046</name>
</gene>
<proteinExistence type="predicted"/>
<organism evidence="2 3">
    <name type="scientific">Trichoderma gamsii</name>
    <dbReference type="NCBI Taxonomy" id="398673"/>
    <lineage>
        <taxon>Eukaryota</taxon>
        <taxon>Fungi</taxon>
        <taxon>Dikarya</taxon>
        <taxon>Ascomycota</taxon>
        <taxon>Pezizomycotina</taxon>
        <taxon>Sordariomycetes</taxon>
        <taxon>Hypocreomycetidae</taxon>
        <taxon>Hypocreales</taxon>
        <taxon>Hypocreaceae</taxon>
        <taxon>Trichoderma</taxon>
    </lineage>
</organism>
<dbReference type="PANTHER" id="PTHR43580:SF8">
    <property type="entry name" value="6-PHOSPHOGLUCONATE DEHYDROGENASE NADP-BINDING DOMAIN-CONTAINING PROTEIN-RELATED"/>
    <property type="match status" value="1"/>
</dbReference>
<accession>A0A2K0SUX1</accession>
<dbReference type="InterPro" id="IPR051265">
    <property type="entry name" value="HIBADH-related_NP60_sf"/>
</dbReference>
<dbReference type="GO" id="GO:0050661">
    <property type="term" value="F:NADP binding"/>
    <property type="evidence" value="ECO:0007669"/>
    <property type="project" value="InterPro"/>
</dbReference>
<evidence type="ECO:0000313" key="2">
    <source>
        <dbReference type="EMBL" id="PNP37075.1"/>
    </source>
</evidence>
<dbReference type="OrthoDB" id="435038at2759"/>
<dbReference type="EMBL" id="MTYH01000205">
    <property type="protein sequence ID" value="PNP37075.1"/>
    <property type="molecule type" value="Genomic_DNA"/>
</dbReference>
<dbReference type="Proteomes" id="UP000236546">
    <property type="component" value="Unassembled WGS sequence"/>
</dbReference>
<dbReference type="GO" id="GO:0016491">
    <property type="term" value="F:oxidoreductase activity"/>
    <property type="evidence" value="ECO:0007669"/>
    <property type="project" value="InterPro"/>
</dbReference>
<name>A0A2K0SUX1_9HYPO</name>
<dbReference type="InterPro" id="IPR006115">
    <property type="entry name" value="6PGDH_NADP-bd"/>
</dbReference>
<dbReference type="PANTHER" id="PTHR43580">
    <property type="entry name" value="OXIDOREDUCTASE GLYR1-RELATED"/>
    <property type="match status" value="1"/>
</dbReference>
<sequence length="117" mass="12762">MVAATHTVGFIGLGNMGSPMAHNLSLYSKFLSPVQIWNRSRRKSEQFVEQNVAKVADSIESLAQACDIIHMCLANDEVALSVVRQILAVGKQGLILVDHSTLFLTTSKLLLDEANSH</sequence>
<comment type="caution">
    <text evidence="2">The sequence shown here is derived from an EMBL/GenBank/DDBJ whole genome shotgun (WGS) entry which is preliminary data.</text>
</comment>
<reference evidence="2 3" key="1">
    <citation type="submission" date="2017-02" db="EMBL/GenBank/DDBJ databases">
        <title>Genomes of Trichoderma spp. with biocontrol activity.</title>
        <authorList>
            <person name="Gardiner D."/>
            <person name="Kazan K."/>
            <person name="Vos C."/>
            <person name="Harvey P."/>
        </authorList>
    </citation>
    <scope>NUCLEOTIDE SEQUENCE [LARGE SCALE GENOMIC DNA]</scope>
    <source>
        <strain evidence="2 3">A5MH</strain>
    </source>
</reference>
<dbReference type="InterPro" id="IPR036291">
    <property type="entry name" value="NAD(P)-bd_dom_sf"/>
</dbReference>
<evidence type="ECO:0000259" key="1">
    <source>
        <dbReference type="Pfam" id="PF03446"/>
    </source>
</evidence>
<dbReference type="AlphaFoldDB" id="A0A2K0SUX1"/>
<evidence type="ECO:0000313" key="3">
    <source>
        <dbReference type="Proteomes" id="UP000236546"/>
    </source>
</evidence>
<dbReference type="Pfam" id="PF03446">
    <property type="entry name" value="NAD_binding_2"/>
    <property type="match status" value="1"/>
</dbReference>
<dbReference type="Gene3D" id="3.40.50.720">
    <property type="entry name" value="NAD(P)-binding Rossmann-like Domain"/>
    <property type="match status" value="1"/>
</dbReference>
<dbReference type="SUPFAM" id="SSF51735">
    <property type="entry name" value="NAD(P)-binding Rossmann-fold domains"/>
    <property type="match status" value="1"/>
</dbReference>
<dbReference type="InterPro" id="IPR002204">
    <property type="entry name" value="3-OH-isobutyrate_DH-rel_CS"/>
</dbReference>